<dbReference type="CDD" id="cd00093">
    <property type="entry name" value="HTH_XRE"/>
    <property type="match status" value="1"/>
</dbReference>
<dbReference type="InterPro" id="IPR001387">
    <property type="entry name" value="Cro/C1-type_HTH"/>
</dbReference>
<proteinExistence type="predicted"/>
<evidence type="ECO:0000256" key="1">
    <source>
        <dbReference type="ARBA" id="ARBA00023125"/>
    </source>
</evidence>
<dbReference type="InterPro" id="IPR011051">
    <property type="entry name" value="RmlC_Cupin_sf"/>
</dbReference>
<evidence type="ECO:0000313" key="3">
    <source>
        <dbReference type="EMBL" id="MBR0669361.1"/>
    </source>
</evidence>
<gene>
    <name evidence="3" type="ORF">GXW71_33740</name>
</gene>
<comment type="caution">
    <text evidence="3">The sequence shown here is derived from an EMBL/GenBank/DDBJ whole genome shotgun (WGS) entry which is preliminary data.</text>
</comment>
<keyword evidence="4" id="KW-1185">Reference proteome</keyword>
<dbReference type="InterPro" id="IPR010982">
    <property type="entry name" value="Lambda_DNA-bd_dom_sf"/>
</dbReference>
<dbReference type="InterPro" id="IPR050807">
    <property type="entry name" value="TransReg_Diox_bact_type"/>
</dbReference>
<dbReference type="InterPro" id="IPR013096">
    <property type="entry name" value="Cupin_2"/>
</dbReference>
<dbReference type="PROSITE" id="PS50943">
    <property type="entry name" value="HTH_CROC1"/>
    <property type="match status" value="1"/>
</dbReference>
<dbReference type="EMBL" id="JAAGBB010000102">
    <property type="protein sequence ID" value="MBR0669361.1"/>
    <property type="molecule type" value="Genomic_DNA"/>
</dbReference>
<dbReference type="InterPro" id="IPR014710">
    <property type="entry name" value="RmlC-like_jellyroll"/>
</dbReference>
<keyword evidence="1" id="KW-0238">DNA-binding</keyword>
<sequence>MAKPTRNMEPGKRAHLAPEEVARPGTPVVLGQPEVGRKLAEGRHSRGWTLARLSEESGVAIGTLSKVENGKSGASFDTVARVARALGLRIDDILSPSSPRFATGRRVITRAGDGVRFGFNSYDYEVPCNELTRKAMVPLIMTIRTREVLPQESWASHEGEEYIHVLSGAIELHTEFYEPVRLEAGDSAYIDSEMRHAFASVGEGDARMLSVCLADSLPRLFAATNVEFAKTAEPK</sequence>
<dbReference type="SMART" id="SM00530">
    <property type="entry name" value="HTH_XRE"/>
    <property type="match status" value="1"/>
</dbReference>
<dbReference type="Gene3D" id="1.10.260.40">
    <property type="entry name" value="lambda repressor-like DNA-binding domains"/>
    <property type="match status" value="1"/>
</dbReference>
<name>A0ABS5F9Y0_9PROT</name>
<organism evidence="3 4">
    <name type="scientific">Plastoroseomonas hellenica</name>
    <dbReference type="NCBI Taxonomy" id="2687306"/>
    <lineage>
        <taxon>Bacteria</taxon>
        <taxon>Pseudomonadati</taxon>
        <taxon>Pseudomonadota</taxon>
        <taxon>Alphaproteobacteria</taxon>
        <taxon>Acetobacterales</taxon>
        <taxon>Acetobacteraceae</taxon>
        <taxon>Plastoroseomonas</taxon>
    </lineage>
</organism>
<protein>
    <submittedName>
        <fullName evidence="3">Helix-turn-helix domain-containing protein</fullName>
    </submittedName>
</protein>
<feature type="domain" description="HTH cro/C1-type" evidence="2">
    <location>
        <begin position="39"/>
        <end position="93"/>
    </location>
</feature>
<dbReference type="Pfam" id="PF07883">
    <property type="entry name" value="Cupin_2"/>
    <property type="match status" value="1"/>
</dbReference>
<accession>A0ABS5F9Y0</accession>
<dbReference type="SUPFAM" id="SSF47413">
    <property type="entry name" value="lambda repressor-like DNA-binding domains"/>
    <property type="match status" value="1"/>
</dbReference>
<dbReference type="Proteomes" id="UP001196870">
    <property type="component" value="Unassembled WGS sequence"/>
</dbReference>
<dbReference type="PANTHER" id="PTHR46797:SF20">
    <property type="entry name" value="BLR4304 PROTEIN"/>
    <property type="match status" value="1"/>
</dbReference>
<dbReference type="RefSeq" id="WP_211858329.1">
    <property type="nucleotide sequence ID" value="NZ_JAAGBB010000102.1"/>
</dbReference>
<dbReference type="Gene3D" id="2.60.120.10">
    <property type="entry name" value="Jelly Rolls"/>
    <property type="match status" value="1"/>
</dbReference>
<dbReference type="Pfam" id="PF01381">
    <property type="entry name" value="HTH_3"/>
    <property type="match status" value="1"/>
</dbReference>
<evidence type="ECO:0000313" key="4">
    <source>
        <dbReference type="Proteomes" id="UP001196870"/>
    </source>
</evidence>
<evidence type="ECO:0000259" key="2">
    <source>
        <dbReference type="PROSITE" id="PS50943"/>
    </source>
</evidence>
<dbReference type="PANTHER" id="PTHR46797">
    <property type="entry name" value="HTH-TYPE TRANSCRIPTIONAL REGULATOR"/>
    <property type="match status" value="1"/>
</dbReference>
<dbReference type="CDD" id="cd02209">
    <property type="entry name" value="cupin_XRE_C"/>
    <property type="match status" value="1"/>
</dbReference>
<dbReference type="SUPFAM" id="SSF51182">
    <property type="entry name" value="RmlC-like cupins"/>
    <property type="match status" value="1"/>
</dbReference>
<reference evidence="4" key="1">
    <citation type="journal article" date="2021" name="Syst. Appl. Microbiol.">
        <title>Roseomonas hellenica sp. nov., isolated from roots of wild-growing Alkanna tinctoria.</title>
        <authorList>
            <person name="Rat A."/>
            <person name="Naranjo H.D."/>
            <person name="Lebbe L."/>
            <person name="Cnockaert M."/>
            <person name="Krigas N."/>
            <person name="Grigoriadou K."/>
            <person name="Maloupa E."/>
            <person name="Willems A."/>
        </authorList>
    </citation>
    <scope>NUCLEOTIDE SEQUENCE [LARGE SCALE GENOMIC DNA]</scope>
    <source>
        <strain evidence="4">LMG 31523</strain>
    </source>
</reference>